<proteinExistence type="inferred from homology"/>
<accession>A0A0N5BP63</accession>
<comment type="similarity">
    <text evidence="1">Belongs to the type-B carboxylesterase/lipase family.</text>
</comment>
<dbReference type="GO" id="GO:0005615">
    <property type="term" value="C:extracellular space"/>
    <property type="evidence" value="ECO:0007669"/>
    <property type="project" value="TreeGrafter"/>
</dbReference>
<feature type="chain" id="PRO_5005894714" evidence="4">
    <location>
        <begin position="20"/>
        <end position="176"/>
    </location>
</feature>
<feature type="domain" description="Carboxylesterase type B" evidence="5">
    <location>
        <begin position="35"/>
        <end position="176"/>
    </location>
</feature>
<dbReference type="GO" id="GO:0005886">
    <property type="term" value="C:plasma membrane"/>
    <property type="evidence" value="ECO:0007669"/>
    <property type="project" value="TreeGrafter"/>
</dbReference>
<dbReference type="GO" id="GO:0006581">
    <property type="term" value="P:acetylcholine catabolic process"/>
    <property type="evidence" value="ECO:0007669"/>
    <property type="project" value="TreeGrafter"/>
</dbReference>
<dbReference type="InterPro" id="IPR002018">
    <property type="entry name" value="CarbesteraseB"/>
</dbReference>
<dbReference type="GO" id="GO:0019695">
    <property type="term" value="P:choline metabolic process"/>
    <property type="evidence" value="ECO:0007669"/>
    <property type="project" value="TreeGrafter"/>
</dbReference>
<evidence type="ECO:0000259" key="5">
    <source>
        <dbReference type="Pfam" id="PF00135"/>
    </source>
</evidence>
<dbReference type="PANTHER" id="PTHR43918">
    <property type="entry name" value="ACETYLCHOLINESTERASE"/>
    <property type="match status" value="1"/>
</dbReference>
<dbReference type="GO" id="GO:0003990">
    <property type="term" value="F:acetylcholinesterase activity"/>
    <property type="evidence" value="ECO:0007669"/>
    <property type="project" value="TreeGrafter"/>
</dbReference>
<keyword evidence="4" id="KW-0732">Signal</keyword>
<name>A0A0N5BP63_STREA</name>
<dbReference type="InterPro" id="IPR029058">
    <property type="entry name" value="AB_hydrolase_fold"/>
</dbReference>
<evidence type="ECO:0000256" key="3">
    <source>
        <dbReference type="ARBA" id="ARBA00022801"/>
    </source>
</evidence>
<evidence type="ECO:0000313" key="6">
    <source>
        <dbReference type="Proteomes" id="UP000046392"/>
    </source>
</evidence>
<dbReference type="SUPFAM" id="SSF53474">
    <property type="entry name" value="alpha/beta-Hydrolases"/>
    <property type="match status" value="1"/>
</dbReference>
<evidence type="ECO:0000256" key="1">
    <source>
        <dbReference type="ARBA" id="ARBA00005964"/>
    </source>
</evidence>
<dbReference type="Proteomes" id="UP000046392">
    <property type="component" value="Unplaced"/>
</dbReference>
<dbReference type="PANTHER" id="PTHR43918:SF4">
    <property type="entry name" value="CARBOXYLIC ESTER HYDROLASE"/>
    <property type="match status" value="1"/>
</dbReference>
<protein>
    <submittedName>
        <fullName evidence="7">COesterase domain-containing protein</fullName>
    </submittedName>
</protein>
<feature type="signal peptide" evidence="4">
    <location>
        <begin position="1"/>
        <end position="19"/>
    </location>
</feature>
<dbReference type="Gene3D" id="3.40.50.1820">
    <property type="entry name" value="alpha/beta hydrolase"/>
    <property type="match status" value="1"/>
</dbReference>
<keyword evidence="6" id="KW-1185">Reference proteome</keyword>
<evidence type="ECO:0000256" key="4">
    <source>
        <dbReference type="SAM" id="SignalP"/>
    </source>
</evidence>
<reference evidence="7" key="1">
    <citation type="submission" date="2017-02" db="UniProtKB">
        <authorList>
            <consortium name="WormBaseParasite"/>
        </authorList>
    </citation>
    <scope>IDENTIFICATION</scope>
</reference>
<keyword evidence="2" id="KW-0719">Serine esterase</keyword>
<dbReference type="InterPro" id="IPR050654">
    <property type="entry name" value="AChE-related_enzymes"/>
</dbReference>
<dbReference type="STRING" id="174720.A0A0N5BP63"/>
<dbReference type="AlphaFoldDB" id="A0A0N5BP63"/>
<keyword evidence="3" id="KW-0378">Hydrolase</keyword>
<dbReference type="Pfam" id="PF00135">
    <property type="entry name" value="COesterase"/>
    <property type="match status" value="1"/>
</dbReference>
<evidence type="ECO:0000256" key="2">
    <source>
        <dbReference type="ARBA" id="ARBA00022487"/>
    </source>
</evidence>
<dbReference type="WBParaSite" id="SPAL_0000769100.1">
    <property type="protein sequence ID" value="SPAL_0000769100.1"/>
    <property type="gene ID" value="SPAL_0000769100"/>
</dbReference>
<sequence length="176" mass="19439">MILILLPLISFLHVSFCNGWPTSTETQTTTIRPDEAVITTGGDVLGHNLTFPEGNVTEYLGIPFAYPPYGAGRFLPPTPIDKQAWNGTWHCTTKANSCMQLLINDTFDGYNYSNPRKNISEDCLQLNMWVPVKNNGTTVVFLFGDSFLYGSPSLDLNNGSELALKSGAIIVNLNYR</sequence>
<evidence type="ECO:0000313" key="7">
    <source>
        <dbReference type="WBParaSite" id="SPAL_0000769100.1"/>
    </source>
</evidence>
<organism evidence="6 7">
    <name type="scientific">Strongyloides papillosus</name>
    <name type="common">Intestinal threadworm</name>
    <dbReference type="NCBI Taxonomy" id="174720"/>
    <lineage>
        <taxon>Eukaryota</taxon>
        <taxon>Metazoa</taxon>
        <taxon>Ecdysozoa</taxon>
        <taxon>Nematoda</taxon>
        <taxon>Chromadorea</taxon>
        <taxon>Rhabditida</taxon>
        <taxon>Tylenchina</taxon>
        <taxon>Panagrolaimomorpha</taxon>
        <taxon>Strongyloidoidea</taxon>
        <taxon>Strongyloididae</taxon>
        <taxon>Strongyloides</taxon>
    </lineage>
</organism>